<dbReference type="Gene3D" id="3.40.630.30">
    <property type="match status" value="1"/>
</dbReference>
<dbReference type="PANTHER" id="PTHR31435">
    <property type="entry name" value="PROTEIN NATD1"/>
    <property type="match status" value="1"/>
</dbReference>
<evidence type="ECO:0000259" key="1">
    <source>
        <dbReference type="PROSITE" id="PS51729"/>
    </source>
</evidence>
<organism evidence="2 3">
    <name type="scientific">Methylocella silvestris (strain DSM 15510 / CIP 108128 / LMG 27833 / NCIMB 13906 / BL2)</name>
    <dbReference type="NCBI Taxonomy" id="395965"/>
    <lineage>
        <taxon>Bacteria</taxon>
        <taxon>Pseudomonadati</taxon>
        <taxon>Pseudomonadota</taxon>
        <taxon>Alphaproteobacteria</taxon>
        <taxon>Hyphomicrobiales</taxon>
        <taxon>Beijerinckiaceae</taxon>
        <taxon>Methylocella</taxon>
    </lineage>
</organism>
<accession>B8EHX2</accession>
<dbReference type="InterPro" id="IPR045057">
    <property type="entry name" value="Gcn5-rel_NAT"/>
</dbReference>
<dbReference type="eggNOG" id="COG2388">
    <property type="taxonomic scope" value="Bacteria"/>
</dbReference>
<feature type="domain" description="N-acetyltransferase" evidence="1">
    <location>
        <begin position="5"/>
        <end position="90"/>
    </location>
</feature>
<evidence type="ECO:0000313" key="3">
    <source>
        <dbReference type="Proteomes" id="UP000002257"/>
    </source>
</evidence>
<keyword evidence="3" id="KW-1185">Reference proteome</keyword>
<gene>
    <name evidence="2" type="ordered locus">Msil_1504</name>
</gene>
<evidence type="ECO:0000313" key="2">
    <source>
        <dbReference type="EMBL" id="ACK50454.1"/>
    </source>
</evidence>
<dbReference type="InterPro" id="IPR016181">
    <property type="entry name" value="Acyl_CoA_acyltransferase"/>
</dbReference>
<dbReference type="EMBL" id="CP001280">
    <property type="protein sequence ID" value="ACK50454.1"/>
    <property type="molecule type" value="Genomic_DNA"/>
</dbReference>
<proteinExistence type="predicted"/>
<dbReference type="STRING" id="395965.Msil_1504"/>
<dbReference type="PROSITE" id="PS51729">
    <property type="entry name" value="GNAT_YJDJ"/>
    <property type="match status" value="1"/>
</dbReference>
<sequence length="98" mass="10870">MVELADNGALHRFEMHMGGEIASIYYVLQNNRLVLVHTEVPQALAGRGVGATLVRAVLAEARRQGRRIVPRCDFIAAFIQRNPEYNDLVAEADPDGVR</sequence>
<dbReference type="Pfam" id="PF14542">
    <property type="entry name" value="Acetyltransf_CG"/>
    <property type="match status" value="1"/>
</dbReference>
<dbReference type="RefSeq" id="WP_012590524.1">
    <property type="nucleotide sequence ID" value="NC_011666.1"/>
</dbReference>
<name>B8EHX2_METSB</name>
<protein>
    <recommendedName>
        <fullName evidence="1">N-acetyltransferase domain-containing protein</fullName>
    </recommendedName>
</protein>
<dbReference type="Proteomes" id="UP000002257">
    <property type="component" value="Chromosome"/>
</dbReference>
<dbReference type="HOGENOM" id="CLU_132888_0_2_5"/>
<dbReference type="PANTHER" id="PTHR31435:SF10">
    <property type="entry name" value="BSR4717 PROTEIN"/>
    <property type="match status" value="1"/>
</dbReference>
<dbReference type="SUPFAM" id="SSF55729">
    <property type="entry name" value="Acyl-CoA N-acyltransferases (Nat)"/>
    <property type="match status" value="1"/>
</dbReference>
<dbReference type="KEGG" id="msl:Msil_1504"/>
<dbReference type="AlphaFoldDB" id="B8EHX2"/>
<dbReference type="InterPro" id="IPR031165">
    <property type="entry name" value="GNAT_YJDJ"/>
</dbReference>
<reference evidence="2 3" key="1">
    <citation type="journal article" date="2010" name="J. Bacteriol.">
        <title>Complete genome sequence of the aerobic facultative methanotroph Methylocella silvestris BL2.</title>
        <authorList>
            <person name="Chen Y."/>
            <person name="Crombie A."/>
            <person name="Rahman M.T."/>
            <person name="Dedysh S.N."/>
            <person name="Liesack W."/>
            <person name="Stott M.B."/>
            <person name="Alam M."/>
            <person name="Theisen A.R."/>
            <person name="Murrell J.C."/>
            <person name="Dunfield P.F."/>
        </authorList>
    </citation>
    <scope>NUCLEOTIDE SEQUENCE [LARGE SCALE GENOMIC DNA]</scope>
    <source>
        <strain evidence="3">DSM 15510 / CIP 108128 / LMG 27833 / NCIMB 13906 / BL2</strain>
    </source>
</reference>